<gene>
    <name evidence="1" type="ORF">COI93_10620</name>
</gene>
<proteinExistence type="predicted"/>
<comment type="caution">
    <text evidence="1">The sequence shown here is derived from an EMBL/GenBank/DDBJ whole genome shotgun (WGS) entry which is preliminary data.</text>
</comment>
<accession>A0A2B0MAP0</accession>
<evidence type="ECO:0000313" key="1">
    <source>
        <dbReference type="EMBL" id="PFK43258.1"/>
    </source>
</evidence>
<reference evidence="1 2" key="1">
    <citation type="submission" date="2017-09" db="EMBL/GenBank/DDBJ databases">
        <title>Large-scale bioinformatics analysis of Bacillus genomes uncovers conserved roles of natural products in bacterial physiology.</title>
        <authorList>
            <consortium name="Agbiome Team Llc"/>
            <person name="Bleich R.M."/>
            <person name="Grubbs K.J."/>
            <person name="Santa Maria K.C."/>
            <person name="Allen S.E."/>
            <person name="Farag S."/>
            <person name="Shank E.A."/>
            <person name="Bowers A."/>
        </authorList>
    </citation>
    <scope>NUCLEOTIDE SEQUENCE [LARGE SCALE GENOMIC DNA]</scope>
    <source>
        <strain evidence="1 2">AFS083043</strain>
    </source>
</reference>
<dbReference type="EMBL" id="NUWN01000035">
    <property type="protein sequence ID" value="PFK43258.1"/>
    <property type="molecule type" value="Genomic_DNA"/>
</dbReference>
<dbReference type="InterPro" id="IPR008983">
    <property type="entry name" value="Tumour_necrosis_fac-like_dom"/>
</dbReference>
<dbReference type="AlphaFoldDB" id="A0A2B0MAP0"/>
<dbReference type="Proteomes" id="UP000242656">
    <property type="component" value="Unassembled WGS sequence"/>
</dbReference>
<organism evidence="1 2">
    <name type="scientific">Bacillus cereus</name>
    <dbReference type="NCBI Taxonomy" id="1396"/>
    <lineage>
        <taxon>Bacteria</taxon>
        <taxon>Bacillati</taxon>
        <taxon>Bacillota</taxon>
        <taxon>Bacilli</taxon>
        <taxon>Bacillales</taxon>
        <taxon>Bacillaceae</taxon>
        <taxon>Bacillus</taxon>
        <taxon>Bacillus cereus group</taxon>
    </lineage>
</organism>
<sequence>MINIKKSYGHSNNKDNIYYPYKSDNKYTHHDENKSINKNGCGDGKETTKIPSYGNFWQTNFLRVPFANPFSFNNTGPTAGGVALLNPNTVKIMKSGDYRVSYIVSINTVGNPVFPHIPVVSVFLNDSIIPIANAQATFAIQLNNSTELGCFQLVGEAIISVPANSTLQLKNHSIFNRQDILTCNNGINALEITIEKVS</sequence>
<protein>
    <submittedName>
        <fullName evidence="1">Preprotein translocase</fullName>
    </submittedName>
</protein>
<name>A0A2B0MAP0_BACCE</name>
<evidence type="ECO:0000313" key="2">
    <source>
        <dbReference type="Proteomes" id="UP000242656"/>
    </source>
</evidence>
<dbReference type="Gene3D" id="2.60.120.40">
    <property type="match status" value="1"/>
</dbReference>